<proteinExistence type="predicted"/>
<reference evidence="1" key="1">
    <citation type="journal article" date="2019" name="Sci. Rep.">
        <title>Draft genome of Tanacetum cinerariifolium, the natural source of mosquito coil.</title>
        <authorList>
            <person name="Yamashiro T."/>
            <person name="Shiraishi A."/>
            <person name="Satake H."/>
            <person name="Nakayama K."/>
        </authorList>
    </citation>
    <scope>NUCLEOTIDE SEQUENCE</scope>
</reference>
<accession>A0A699IJ82</accession>
<sequence>MVVFELTIFGNDCVMLLVVWKREKKDKGLRESKVLKSEENVLMIIIDMMIFSCLYPIVSVNVNNSVESGKDDDVGEDQEGEAEVEIPNGILIKDTSGDPIDAIINAIYPDVVANLTTPSYFEDRAILAPTNDVVNKINERMMKLIPIEERVYLISNNI</sequence>
<dbReference type="PANTHER" id="PTHR10492">
    <property type="match status" value="1"/>
</dbReference>
<evidence type="ECO:0000313" key="1">
    <source>
        <dbReference type="EMBL" id="GEZ70415.1"/>
    </source>
</evidence>
<dbReference type="PANTHER" id="PTHR10492:SF74">
    <property type="entry name" value="ATP-DEPENDENT DNA HELICASE"/>
    <property type="match status" value="1"/>
</dbReference>
<protein>
    <submittedName>
        <fullName evidence="1">Uncharacterized protein</fullName>
    </submittedName>
</protein>
<dbReference type="EMBL" id="BKCJ010312398">
    <property type="protein sequence ID" value="GEZ70415.1"/>
    <property type="molecule type" value="Genomic_DNA"/>
</dbReference>
<comment type="caution">
    <text evidence="1">The sequence shown here is derived from an EMBL/GenBank/DDBJ whole genome shotgun (WGS) entry which is preliminary data.</text>
</comment>
<dbReference type="AlphaFoldDB" id="A0A699IJ82"/>
<name>A0A699IJ82_TANCI</name>
<organism evidence="1">
    <name type="scientific">Tanacetum cinerariifolium</name>
    <name type="common">Dalmatian daisy</name>
    <name type="synonym">Chrysanthemum cinerariifolium</name>
    <dbReference type="NCBI Taxonomy" id="118510"/>
    <lineage>
        <taxon>Eukaryota</taxon>
        <taxon>Viridiplantae</taxon>
        <taxon>Streptophyta</taxon>
        <taxon>Embryophyta</taxon>
        <taxon>Tracheophyta</taxon>
        <taxon>Spermatophyta</taxon>
        <taxon>Magnoliopsida</taxon>
        <taxon>eudicotyledons</taxon>
        <taxon>Gunneridae</taxon>
        <taxon>Pentapetalae</taxon>
        <taxon>asterids</taxon>
        <taxon>campanulids</taxon>
        <taxon>Asterales</taxon>
        <taxon>Asteraceae</taxon>
        <taxon>Asteroideae</taxon>
        <taxon>Anthemideae</taxon>
        <taxon>Anthemidinae</taxon>
        <taxon>Tanacetum</taxon>
    </lineage>
</organism>
<gene>
    <name evidence="1" type="ORF">Tci_542388</name>
</gene>